<reference evidence="9 10" key="1">
    <citation type="submission" date="2020-08" db="EMBL/GenBank/DDBJ databases">
        <title>Genomic Encyclopedia of Type Strains, Phase IV (KMG-IV): sequencing the most valuable type-strain genomes for metagenomic binning, comparative biology and taxonomic classification.</title>
        <authorList>
            <person name="Goeker M."/>
        </authorList>
    </citation>
    <scope>NUCLEOTIDE SEQUENCE [LARGE SCALE GENOMIC DNA]</scope>
    <source>
        <strain evidence="9 10">DSM 23240</strain>
    </source>
</reference>
<dbReference type="GO" id="GO:0015109">
    <property type="term" value="F:chromate transmembrane transporter activity"/>
    <property type="evidence" value="ECO:0007669"/>
    <property type="project" value="InterPro"/>
</dbReference>
<evidence type="ECO:0000256" key="8">
    <source>
        <dbReference type="SAM" id="Phobius"/>
    </source>
</evidence>
<feature type="transmembrane region" description="Helical" evidence="8">
    <location>
        <begin position="143"/>
        <end position="163"/>
    </location>
</feature>
<keyword evidence="4 8" id="KW-0812">Transmembrane</keyword>
<dbReference type="EMBL" id="JACHHQ010000008">
    <property type="protein sequence ID" value="MBB5201763.1"/>
    <property type="molecule type" value="Genomic_DNA"/>
</dbReference>
<evidence type="ECO:0000256" key="5">
    <source>
        <dbReference type="ARBA" id="ARBA00022989"/>
    </source>
</evidence>
<feature type="region of interest" description="Disordered" evidence="7">
    <location>
        <begin position="1"/>
        <end position="38"/>
    </location>
</feature>
<feature type="transmembrane region" description="Helical" evidence="8">
    <location>
        <begin position="44"/>
        <end position="64"/>
    </location>
</feature>
<comment type="subcellular location">
    <subcellularLocation>
        <location evidence="1">Cell membrane</location>
        <topology evidence="1">Multi-pass membrane protein</topology>
    </subcellularLocation>
</comment>
<dbReference type="InterPro" id="IPR003370">
    <property type="entry name" value="Chromate_transpt"/>
</dbReference>
<evidence type="ECO:0000256" key="7">
    <source>
        <dbReference type="SAM" id="MobiDB-lite"/>
    </source>
</evidence>
<evidence type="ECO:0000256" key="4">
    <source>
        <dbReference type="ARBA" id="ARBA00022692"/>
    </source>
</evidence>
<dbReference type="RefSeq" id="WP_168057222.1">
    <property type="nucleotide sequence ID" value="NZ_JAAOZT010000017.1"/>
</dbReference>
<evidence type="ECO:0000256" key="3">
    <source>
        <dbReference type="ARBA" id="ARBA00022475"/>
    </source>
</evidence>
<gene>
    <name evidence="9" type="ORF">HNR39_003621</name>
</gene>
<evidence type="ECO:0000256" key="2">
    <source>
        <dbReference type="ARBA" id="ARBA00005262"/>
    </source>
</evidence>
<comment type="caution">
    <text evidence="9">The sequence shown here is derived from an EMBL/GenBank/DDBJ whole genome shotgun (WGS) entry which is preliminary data.</text>
</comment>
<dbReference type="Pfam" id="PF02417">
    <property type="entry name" value="Chromate_transp"/>
    <property type="match status" value="1"/>
</dbReference>
<keyword evidence="3" id="KW-1003">Cell membrane</keyword>
<dbReference type="PANTHER" id="PTHR43663:SF1">
    <property type="entry name" value="CHROMATE TRANSPORTER"/>
    <property type="match status" value="1"/>
</dbReference>
<evidence type="ECO:0000313" key="10">
    <source>
        <dbReference type="Proteomes" id="UP000571084"/>
    </source>
</evidence>
<organism evidence="9 10">
    <name type="scientific">Glaciimonas immobilis</name>
    <dbReference type="NCBI Taxonomy" id="728004"/>
    <lineage>
        <taxon>Bacteria</taxon>
        <taxon>Pseudomonadati</taxon>
        <taxon>Pseudomonadota</taxon>
        <taxon>Betaproteobacteria</taxon>
        <taxon>Burkholderiales</taxon>
        <taxon>Oxalobacteraceae</taxon>
        <taxon>Glaciimonas</taxon>
    </lineage>
</organism>
<feature type="transmembrane region" description="Helical" evidence="8">
    <location>
        <begin position="175"/>
        <end position="201"/>
    </location>
</feature>
<keyword evidence="10" id="KW-1185">Reference proteome</keyword>
<comment type="similarity">
    <text evidence="2">Belongs to the chromate ion transporter (CHR) (TC 2.A.51) family.</text>
</comment>
<sequence>MFSSKGDIVGRNPPPTSKQTLQQAPPLSRQQHQPVTQEPPTVPALFRGFLGLGLIGFGGVLPLARRMLVDQRGWLTGAEFTDLLGLCQFLPGGNIINLSVAVGLQFRGIRGAIASLLGLIAAPTAIVIGLGIIYARFQNDAHIAHMFAGLAAAAAGLLVSTALKMAAPLRRKPLAIMLASAFFLGIAVLRLPLLPTMLVLVPVSVLVTWRWAA</sequence>
<dbReference type="InterPro" id="IPR052518">
    <property type="entry name" value="CHR_Transporter"/>
</dbReference>
<keyword evidence="6 8" id="KW-0472">Membrane</keyword>
<proteinExistence type="inferred from homology"/>
<feature type="transmembrane region" description="Helical" evidence="8">
    <location>
        <begin position="113"/>
        <end position="137"/>
    </location>
</feature>
<name>A0A840RVY8_9BURK</name>
<protein>
    <submittedName>
        <fullName evidence="9">Chromate transporter</fullName>
    </submittedName>
</protein>
<dbReference type="GO" id="GO:0005886">
    <property type="term" value="C:plasma membrane"/>
    <property type="evidence" value="ECO:0007669"/>
    <property type="project" value="UniProtKB-SubCell"/>
</dbReference>
<feature type="compositionally biased region" description="Polar residues" evidence="7">
    <location>
        <begin position="17"/>
        <end position="38"/>
    </location>
</feature>
<evidence type="ECO:0000313" key="9">
    <source>
        <dbReference type="EMBL" id="MBB5201763.1"/>
    </source>
</evidence>
<dbReference type="PANTHER" id="PTHR43663">
    <property type="entry name" value="CHROMATE TRANSPORT PROTEIN-RELATED"/>
    <property type="match status" value="1"/>
</dbReference>
<evidence type="ECO:0000256" key="6">
    <source>
        <dbReference type="ARBA" id="ARBA00023136"/>
    </source>
</evidence>
<dbReference type="AlphaFoldDB" id="A0A840RVY8"/>
<accession>A0A840RVY8</accession>
<keyword evidence="5 8" id="KW-1133">Transmembrane helix</keyword>
<dbReference type="Proteomes" id="UP000571084">
    <property type="component" value="Unassembled WGS sequence"/>
</dbReference>
<evidence type="ECO:0000256" key="1">
    <source>
        <dbReference type="ARBA" id="ARBA00004651"/>
    </source>
</evidence>